<dbReference type="InterPro" id="IPR025724">
    <property type="entry name" value="GAG-pre-integrase_dom"/>
</dbReference>
<dbReference type="InterPro" id="IPR012337">
    <property type="entry name" value="RNaseH-like_sf"/>
</dbReference>
<dbReference type="Pfam" id="PF00665">
    <property type="entry name" value="rve"/>
    <property type="match status" value="1"/>
</dbReference>
<dbReference type="InterPro" id="IPR039537">
    <property type="entry name" value="Retrotran_Ty1/copia-like"/>
</dbReference>
<dbReference type="Proteomes" id="UP000326396">
    <property type="component" value="Linkage Group LG8"/>
</dbReference>
<evidence type="ECO:0000313" key="3">
    <source>
        <dbReference type="Proteomes" id="UP000326396"/>
    </source>
</evidence>
<dbReference type="InterPro" id="IPR001584">
    <property type="entry name" value="Integrase_cat-core"/>
</dbReference>
<reference evidence="2 3" key="1">
    <citation type="submission" date="2019-05" db="EMBL/GenBank/DDBJ databases">
        <title>Mikania micrantha, genome provides insights into the molecular mechanism of rapid growth.</title>
        <authorList>
            <person name="Liu B."/>
        </authorList>
    </citation>
    <scope>NUCLEOTIDE SEQUENCE [LARGE SCALE GENOMIC DNA]</scope>
    <source>
        <strain evidence="2">NLD-2019</strain>
        <tissue evidence="2">Leaf</tissue>
    </source>
</reference>
<dbReference type="AlphaFoldDB" id="A0A5N6LUK4"/>
<proteinExistence type="predicted"/>
<dbReference type="PANTHER" id="PTHR42648">
    <property type="entry name" value="TRANSPOSASE, PUTATIVE-RELATED"/>
    <property type="match status" value="1"/>
</dbReference>
<dbReference type="GO" id="GO:0015074">
    <property type="term" value="P:DNA integration"/>
    <property type="evidence" value="ECO:0007669"/>
    <property type="project" value="InterPro"/>
</dbReference>
<dbReference type="Pfam" id="PF13976">
    <property type="entry name" value="gag_pre-integrs"/>
    <property type="match status" value="1"/>
</dbReference>
<dbReference type="EMBL" id="SZYD01000018">
    <property type="protein sequence ID" value="KAD2805276.1"/>
    <property type="molecule type" value="Genomic_DNA"/>
</dbReference>
<dbReference type="InterPro" id="IPR036397">
    <property type="entry name" value="RNaseH_sf"/>
</dbReference>
<name>A0A5N6LUK4_9ASTR</name>
<gene>
    <name evidence="2" type="ORF">E3N88_38653</name>
</gene>
<feature type="domain" description="Integrase catalytic" evidence="1">
    <location>
        <begin position="171"/>
        <end position="336"/>
    </location>
</feature>
<evidence type="ECO:0000313" key="2">
    <source>
        <dbReference type="EMBL" id="KAD2805276.1"/>
    </source>
</evidence>
<dbReference type="OrthoDB" id="1937754at2759"/>
<dbReference type="PANTHER" id="PTHR42648:SF30">
    <property type="entry name" value="RIBONUCLEASE H-LIKE DOMAIN, GAG-PRE-INTEGRASE DOMAIN PROTEIN-RELATED"/>
    <property type="match status" value="1"/>
</dbReference>
<dbReference type="Gene3D" id="3.30.420.10">
    <property type="entry name" value="Ribonuclease H-like superfamily/Ribonuclease H"/>
    <property type="match status" value="1"/>
</dbReference>
<dbReference type="PROSITE" id="PS50994">
    <property type="entry name" value="INTEGRASE"/>
    <property type="match status" value="1"/>
</dbReference>
<dbReference type="SUPFAM" id="SSF53098">
    <property type="entry name" value="Ribonuclease H-like"/>
    <property type="match status" value="1"/>
</dbReference>
<sequence>MDNEDLSTVLVTPTVSVVMWYQIPVHGTGFTTLKPPYPPLQLNNILIAPKLIKNLLSVRRLTADNHISVEFDPYDFLVKDYRTRIPILRCDSTGDLYPLSSPATKVTNPSTFAALSQDLWHHRLGHPGTDLLRFLNKQNVISFRNVSSKQLCQSCVFGKHVKLPFYDSSSTTGLPFDIVHSDVRTSPVLSSGWHRCYILFLDDFTNYVWTFPVANKSAAYSIFLKFHSFLVTQFERGIKSFKCDNGTEYNNKSFHDFCTQNGMTFQFSFPHASSQNGKAERKIRSINNIVRTLLTHASLPANFWNHALQMATYILNILPYKTKYNHTPTFLLYRKHPSYDHYTRLVVFAIPYFPPL</sequence>
<evidence type="ECO:0000259" key="1">
    <source>
        <dbReference type="PROSITE" id="PS50994"/>
    </source>
</evidence>
<organism evidence="2 3">
    <name type="scientific">Mikania micrantha</name>
    <name type="common">bitter vine</name>
    <dbReference type="NCBI Taxonomy" id="192012"/>
    <lineage>
        <taxon>Eukaryota</taxon>
        <taxon>Viridiplantae</taxon>
        <taxon>Streptophyta</taxon>
        <taxon>Embryophyta</taxon>
        <taxon>Tracheophyta</taxon>
        <taxon>Spermatophyta</taxon>
        <taxon>Magnoliopsida</taxon>
        <taxon>eudicotyledons</taxon>
        <taxon>Gunneridae</taxon>
        <taxon>Pentapetalae</taxon>
        <taxon>asterids</taxon>
        <taxon>campanulids</taxon>
        <taxon>Asterales</taxon>
        <taxon>Asteraceae</taxon>
        <taxon>Asteroideae</taxon>
        <taxon>Heliantheae alliance</taxon>
        <taxon>Eupatorieae</taxon>
        <taxon>Mikania</taxon>
    </lineage>
</organism>
<protein>
    <recommendedName>
        <fullName evidence="1">Integrase catalytic domain-containing protein</fullName>
    </recommendedName>
</protein>
<comment type="caution">
    <text evidence="2">The sequence shown here is derived from an EMBL/GenBank/DDBJ whole genome shotgun (WGS) entry which is preliminary data.</text>
</comment>
<dbReference type="GO" id="GO:0003676">
    <property type="term" value="F:nucleic acid binding"/>
    <property type="evidence" value="ECO:0007669"/>
    <property type="project" value="InterPro"/>
</dbReference>
<accession>A0A5N6LUK4</accession>
<keyword evidence="3" id="KW-1185">Reference proteome</keyword>